<dbReference type="InterPro" id="IPR002495">
    <property type="entry name" value="Glyco_trans_8"/>
</dbReference>
<evidence type="ECO:0000256" key="3">
    <source>
        <dbReference type="ARBA" id="ARBA00022676"/>
    </source>
</evidence>
<comment type="similarity">
    <text evidence="2 4">Belongs to the glycosyltransferase 8 family.</text>
</comment>
<dbReference type="GO" id="GO:0071555">
    <property type="term" value="P:cell wall organization"/>
    <property type="evidence" value="ECO:0007669"/>
    <property type="project" value="UniProtKB-KW"/>
</dbReference>
<dbReference type="GO" id="GO:0045489">
    <property type="term" value="P:pectin biosynthetic process"/>
    <property type="evidence" value="ECO:0007669"/>
    <property type="project" value="UniProtKB-UniPathway"/>
</dbReference>
<evidence type="ECO:0000313" key="5">
    <source>
        <dbReference type="EMBL" id="ONL97669.1"/>
    </source>
</evidence>
<dbReference type="GO" id="GO:0000139">
    <property type="term" value="C:Golgi membrane"/>
    <property type="evidence" value="ECO:0007669"/>
    <property type="project" value="UniProtKB-SubCell"/>
</dbReference>
<dbReference type="FunCoup" id="A0A1D6K1T4">
    <property type="interactions" value="741"/>
</dbReference>
<sequence>MKATAPPAKRRRGPRLAVLALVFCSLLVPIAFLFNRFPAVYVTDERPQQEIDLPSFDRVVFENGGSVNEVRRDSACDVSKKTSRSTSVSHRGIDSDPSIVSTKPKAIVLRPPKIEQVLPPPKVEPNPEVKPVLVPVPVHQNKKINLDKIRPPRVQSADEVEKAKACQLEFGSYCLWSIEHKEVMIDTIVKRLKDQLFVARSYYPSIAKLKGKETLTRELKQNIQEHERVLSESIVDADLPSFIKTKLERMDQSIARAKSCTVDCNNVDRKLRQILHMTEDEAHFHMKQSAYLYNLGVHTMPKSHHCLNMRLTVEYFKSMPLDPNDSSAHKFNLPDNRHYVILSKNVLAASVVINSTVSSSEDTENVVFHVLTDSQNFYAMKHWFARNSYRESAVNVINYEQIIFENFPEFGTQQLYLPEEFRVLISSLERPTEKSRMEYLSVFSHSHFFLAEIFKDLKKVIVLDDDVVVQRDISFLWNLDMGEKVNGAISFCGLKLGQLRNLLGRTMYDQQSCAWMSGVNVIDLDKWREHNVTENYLQLLRKFGNNDDEASLRASALPISLLSFQHLLYPLDERLILSGLGYDYGIKEELVQNSASLHYNGNMKPWLELGIPDYRKYWKRFLTRDERFMDECNVSP</sequence>
<keyword evidence="5" id="KW-0808">Transferase</keyword>
<keyword evidence="4" id="KW-0961">Cell wall biogenesis/degradation</keyword>
<dbReference type="InterPro" id="IPR029993">
    <property type="entry name" value="GAUT"/>
</dbReference>
<dbReference type="InterPro" id="IPR029044">
    <property type="entry name" value="Nucleotide-diphossugar_trans"/>
</dbReference>
<organism evidence="5">
    <name type="scientific">Zea mays</name>
    <name type="common">Maize</name>
    <dbReference type="NCBI Taxonomy" id="4577"/>
    <lineage>
        <taxon>Eukaryota</taxon>
        <taxon>Viridiplantae</taxon>
        <taxon>Streptophyta</taxon>
        <taxon>Embryophyta</taxon>
        <taxon>Tracheophyta</taxon>
        <taxon>Spermatophyta</taxon>
        <taxon>Magnoliopsida</taxon>
        <taxon>Liliopsida</taxon>
        <taxon>Poales</taxon>
        <taxon>Poaceae</taxon>
        <taxon>PACMAD clade</taxon>
        <taxon>Panicoideae</taxon>
        <taxon>Andropogonodae</taxon>
        <taxon>Andropogoneae</taxon>
        <taxon>Tripsacinae</taxon>
        <taxon>Zea</taxon>
    </lineage>
</organism>
<dbReference type="STRING" id="4577.A0A1D6K1T4"/>
<dbReference type="IntAct" id="A0A1D6K1T4">
    <property type="interactions" value="1"/>
</dbReference>
<dbReference type="ExpressionAtlas" id="A0A1D6K1T4">
    <property type="expression patterns" value="baseline and differential"/>
</dbReference>
<dbReference type="EC" id="2.4.1.-" evidence="4"/>
<dbReference type="AlphaFoldDB" id="A0A1D6K1T4"/>
<evidence type="ECO:0000256" key="1">
    <source>
        <dbReference type="ARBA" id="ARBA00004877"/>
    </source>
</evidence>
<evidence type="ECO:0000256" key="4">
    <source>
        <dbReference type="RuleBase" id="RU362027"/>
    </source>
</evidence>
<dbReference type="Pfam" id="PF01501">
    <property type="entry name" value="Glyco_transf_8"/>
    <property type="match status" value="1"/>
</dbReference>
<gene>
    <name evidence="5" type="ORF">ZEAMMB73_Zm00001d029023</name>
</gene>
<dbReference type="EMBL" id="CM007647">
    <property type="protein sequence ID" value="ONL97669.1"/>
    <property type="molecule type" value="Genomic_DNA"/>
</dbReference>
<name>A0A1D6K1T4_MAIZE</name>
<dbReference type="SUPFAM" id="SSF53448">
    <property type="entry name" value="Nucleotide-diphospho-sugar transferases"/>
    <property type="match status" value="1"/>
</dbReference>
<dbReference type="GO" id="GO:0047262">
    <property type="term" value="F:polygalacturonate 4-alpha-galacturonosyltransferase activity"/>
    <property type="evidence" value="ECO:0007669"/>
    <property type="project" value="InterPro"/>
</dbReference>
<protein>
    <recommendedName>
        <fullName evidence="4">Hexosyltransferase</fullName>
        <ecNumber evidence="4">2.4.1.-</ecNumber>
    </recommendedName>
</protein>
<dbReference type="PANTHER" id="PTHR32116:SF12">
    <property type="entry name" value="GALACTURONOSYLTRANSFERASE 7-RELATED"/>
    <property type="match status" value="1"/>
</dbReference>
<accession>A0A1D6K1T4</accession>
<evidence type="ECO:0000256" key="2">
    <source>
        <dbReference type="ARBA" id="ARBA00006351"/>
    </source>
</evidence>
<dbReference type="Pfam" id="PF25557">
    <property type="entry name" value="GAUT_1"/>
    <property type="match status" value="1"/>
</dbReference>
<dbReference type="PANTHER" id="PTHR32116">
    <property type="entry name" value="GALACTURONOSYLTRANSFERASE 4-RELATED"/>
    <property type="match status" value="1"/>
</dbReference>
<dbReference type="UniPathway" id="UPA00845"/>
<keyword evidence="3 4" id="KW-0328">Glycosyltransferase</keyword>
<reference evidence="5" key="1">
    <citation type="submission" date="2015-12" db="EMBL/GenBank/DDBJ databases">
        <title>Update maize B73 reference genome by single molecule sequencing technologies.</title>
        <authorList>
            <consortium name="Maize Genome Sequencing Project"/>
            <person name="Ware D."/>
        </authorList>
    </citation>
    <scope>NUCLEOTIDE SEQUENCE [LARGE SCALE GENOMIC DNA]</scope>
    <source>
        <tissue evidence="5">Seedling</tissue>
    </source>
</reference>
<comment type="pathway">
    <text evidence="1 4">Glycan metabolism; pectin biosynthesis.</text>
</comment>
<keyword evidence="4" id="KW-0333">Golgi apparatus</keyword>
<dbReference type="InParanoid" id="A0A1D6K1T4"/>
<dbReference type="Gene3D" id="3.90.550.10">
    <property type="entry name" value="Spore Coat Polysaccharide Biosynthesis Protein SpsA, Chain A"/>
    <property type="match status" value="1"/>
</dbReference>
<proteinExistence type="inferred from homology"/>
<comment type="subcellular location">
    <subcellularLocation>
        <location evidence="4">Golgi apparatus membrane</location>
        <topology evidence="4">Single-pass type II membrane protein</topology>
    </subcellularLocation>
</comment>